<organism evidence="2 3">
    <name type="scientific">Pseudonocardia eucalypti</name>
    <dbReference type="NCBI Taxonomy" id="648755"/>
    <lineage>
        <taxon>Bacteria</taxon>
        <taxon>Bacillati</taxon>
        <taxon>Actinomycetota</taxon>
        <taxon>Actinomycetes</taxon>
        <taxon>Pseudonocardiales</taxon>
        <taxon>Pseudonocardiaceae</taxon>
        <taxon>Pseudonocardia</taxon>
    </lineage>
</organism>
<comment type="caution">
    <text evidence="2">The sequence shown here is derived from an EMBL/GenBank/DDBJ whole genome shotgun (WGS) entry which is preliminary data.</text>
</comment>
<gene>
    <name evidence="2" type="ORF">GCM10023321_54080</name>
</gene>
<dbReference type="Proteomes" id="UP001428817">
    <property type="component" value="Unassembled WGS sequence"/>
</dbReference>
<proteinExistence type="predicted"/>
<evidence type="ECO:0000313" key="3">
    <source>
        <dbReference type="Proteomes" id="UP001428817"/>
    </source>
</evidence>
<feature type="transmembrane region" description="Helical" evidence="1">
    <location>
        <begin position="21"/>
        <end position="42"/>
    </location>
</feature>
<feature type="transmembrane region" description="Helical" evidence="1">
    <location>
        <begin position="62"/>
        <end position="85"/>
    </location>
</feature>
<keyword evidence="1" id="KW-1133">Transmembrane helix</keyword>
<evidence type="ECO:0000313" key="2">
    <source>
        <dbReference type="EMBL" id="GAA5164863.1"/>
    </source>
</evidence>
<feature type="transmembrane region" description="Helical" evidence="1">
    <location>
        <begin position="189"/>
        <end position="208"/>
    </location>
</feature>
<dbReference type="RefSeq" id="WP_185062493.1">
    <property type="nucleotide sequence ID" value="NZ_BAABJP010000030.1"/>
</dbReference>
<dbReference type="EMBL" id="BAABJP010000030">
    <property type="protein sequence ID" value="GAA5164863.1"/>
    <property type="molecule type" value="Genomic_DNA"/>
</dbReference>
<protein>
    <submittedName>
        <fullName evidence="2">Spirocyclase AveC family protein</fullName>
    </submittedName>
</protein>
<keyword evidence="1" id="KW-0472">Membrane</keyword>
<feature type="transmembrane region" description="Helical" evidence="1">
    <location>
        <begin position="151"/>
        <end position="169"/>
    </location>
</feature>
<name>A0ABP9QNG3_9PSEU</name>
<keyword evidence="1" id="KW-0812">Transmembrane</keyword>
<reference evidence="3" key="1">
    <citation type="journal article" date="2019" name="Int. J. Syst. Evol. Microbiol.">
        <title>The Global Catalogue of Microorganisms (GCM) 10K type strain sequencing project: providing services to taxonomists for standard genome sequencing and annotation.</title>
        <authorList>
            <consortium name="The Broad Institute Genomics Platform"/>
            <consortium name="The Broad Institute Genome Sequencing Center for Infectious Disease"/>
            <person name="Wu L."/>
            <person name="Ma J."/>
        </authorList>
    </citation>
    <scope>NUCLEOTIDE SEQUENCE [LARGE SCALE GENOMIC DNA]</scope>
    <source>
        <strain evidence="3">JCM 18303</strain>
    </source>
</reference>
<feature type="transmembrane region" description="Helical" evidence="1">
    <location>
        <begin position="97"/>
        <end position="115"/>
    </location>
</feature>
<dbReference type="Pfam" id="PF17198">
    <property type="entry name" value="AveC_like"/>
    <property type="match status" value="1"/>
</dbReference>
<accession>A0ABP9QNG3</accession>
<keyword evidence="3" id="KW-1185">Reference proteome</keyword>
<sequence length="353" mass="40100">MTMPQPVPMRNQPRPNAADHAKLWILHGAAWLALMIYVWTAWVVSGDFRTNTTGRGSEPDWYVALIRGWEVFALVVSLVILWWFVVRPKLRTGRFGFDALFFLGCMALCFQEPWINWTAPQFLYSTTSINFGSWTAHIPGWTSPNSELVPLSLWALSAYFWLVGIPAYAGSRFMRRLRTRNAGLSNLRLVGYTYLAFCVFDVLLESFITRTQLFSYGSTVPALTLWAGTDHQFPIYETISWAGTYTVLASLHFFRDDRGRSLPERGIDKLRITSGRLRTFAQFLAIMGACQAGMLFTYNIPYAYWGMHAVMAEPFVAREWRTAGVCGPKTAYDCPAPNLPIARIGSPTNRIDR</sequence>
<feature type="transmembrane region" description="Helical" evidence="1">
    <location>
        <begin position="233"/>
        <end position="254"/>
    </location>
</feature>
<evidence type="ECO:0000256" key="1">
    <source>
        <dbReference type="SAM" id="Phobius"/>
    </source>
</evidence>
<dbReference type="InterPro" id="IPR033459">
    <property type="entry name" value="AveC-like"/>
</dbReference>
<feature type="transmembrane region" description="Helical" evidence="1">
    <location>
        <begin position="275"/>
        <end position="298"/>
    </location>
</feature>